<dbReference type="GeneID" id="20351602"/>
<reference evidence="2" key="2">
    <citation type="submission" date="2010-07" db="EMBL/GenBank/DDBJ databases">
        <authorList>
            <consortium name="The Broad Institute Genome Sequencing Platform"/>
            <consortium name="Broad Institute Genome Sequencing Center for Infectious Disease"/>
            <person name="Ma L.-J."/>
            <person name="Dead R."/>
            <person name="Young S."/>
            <person name="Zeng Q."/>
            <person name="Koehrsen M."/>
            <person name="Alvarado L."/>
            <person name="Berlin A."/>
            <person name="Chapman S.B."/>
            <person name="Chen Z."/>
            <person name="Freedman E."/>
            <person name="Gellesch M."/>
            <person name="Goldberg J."/>
            <person name="Griggs A."/>
            <person name="Gujja S."/>
            <person name="Heilman E.R."/>
            <person name="Heiman D."/>
            <person name="Hepburn T."/>
            <person name="Howarth C."/>
            <person name="Jen D."/>
            <person name="Larson L."/>
            <person name="Mehta T."/>
            <person name="Neiman D."/>
            <person name="Pearson M."/>
            <person name="Roberts A."/>
            <person name="Saif S."/>
            <person name="Shea T."/>
            <person name="Shenoy N."/>
            <person name="Sisk P."/>
            <person name="Stolte C."/>
            <person name="Sykes S."/>
            <person name="Walk T."/>
            <person name="White J."/>
            <person name="Yandava C."/>
            <person name="Haas B."/>
            <person name="Nusbaum C."/>
            <person name="Birren B."/>
        </authorList>
    </citation>
    <scope>NUCLEOTIDE SEQUENCE</scope>
    <source>
        <strain evidence="2">R3-111a-1</strain>
    </source>
</reference>
<dbReference type="RefSeq" id="XP_009227288.1">
    <property type="nucleotide sequence ID" value="XM_009229024.1"/>
</dbReference>
<reference evidence="4" key="1">
    <citation type="submission" date="2010-07" db="EMBL/GenBank/DDBJ databases">
        <title>The genome sequence of Gaeumannomyces graminis var. tritici strain R3-111a-1.</title>
        <authorList>
            <consortium name="The Broad Institute Genome Sequencing Platform"/>
            <person name="Ma L.-J."/>
            <person name="Dead R."/>
            <person name="Young S."/>
            <person name="Zeng Q."/>
            <person name="Koehrsen M."/>
            <person name="Alvarado L."/>
            <person name="Berlin A."/>
            <person name="Chapman S.B."/>
            <person name="Chen Z."/>
            <person name="Freedman E."/>
            <person name="Gellesch M."/>
            <person name="Goldberg J."/>
            <person name="Griggs A."/>
            <person name="Gujja S."/>
            <person name="Heilman E.R."/>
            <person name="Heiman D."/>
            <person name="Hepburn T."/>
            <person name="Howarth C."/>
            <person name="Jen D."/>
            <person name="Larson L."/>
            <person name="Mehta T."/>
            <person name="Neiman D."/>
            <person name="Pearson M."/>
            <person name="Roberts A."/>
            <person name="Saif S."/>
            <person name="Shea T."/>
            <person name="Shenoy N."/>
            <person name="Sisk P."/>
            <person name="Stolte C."/>
            <person name="Sykes S."/>
            <person name="Walk T."/>
            <person name="White J."/>
            <person name="Yandava C."/>
            <person name="Haas B."/>
            <person name="Nusbaum C."/>
            <person name="Birren B."/>
        </authorList>
    </citation>
    <scope>NUCLEOTIDE SEQUENCE [LARGE SCALE GENOMIC DNA]</scope>
    <source>
        <strain evidence="4">R3-111a-1</strain>
    </source>
</reference>
<feature type="compositionally biased region" description="Basic and acidic residues" evidence="1">
    <location>
        <begin position="103"/>
        <end position="115"/>
    </location>
</feature>
<dbReference type="VEuPathDB" id="FungiDB:GGTG_11144"/>
<accession>J3PCC1</accession>
<reference evidence="3" key="4">
    <citation type="journal article" date="2015" name="G3 (Bethesda)">
        <title>Genome sequences of three phytopathogenic species of the Magnaporthaceae family of fungi.</title>
        <authorList>
            <person name="Okagaki L.H."/>
            <person name="Nunes C.C."/>
            <person name="Sailsbery J."/>
            <person name="Clay B."/>
            <person name="Brown D."/>
            <person name="John T."/>
            <person name="Oh Y."/>
            <person name="Young N."/>
            <person name="Fitzgerald M."/>
            <person name="Haas B.J."/>
            <person name="Zeng Q."/>
            <person name="Young S."/>
            <person name="Adiconis X."/>
            <person name="Fan L."/>
            <person name="Levin J.Z."/>
            <person name="Mitchell T.K."/>
            <person name="Okubara P.A."/>
            <person name="Farman M.L."/>
            <person name="Kohn L.M."/>
            <person name="Birren B."/>
            <person name="Ma L.-J."/>
            <person name="Dean R.A."/>
        </authorList>
    </citation>
    <scope>NUCLEOTIDE SEQUENCE</scope>
    <source>
        <strain evidence="3">R3-111a-1</strain>
    </source>
</reference>
<dbReference type="EnsemblFungi" id="EJT71891">
    <property type="protein sequence ID" value="EJT71891"/>
    <property type="gene ID" value="GGTG_11144"/>
</dbReference>
<keyword evidence="4" id="KW-1185">Reference proteome</keyword>
<evidence type="ECO:0000313" key="2">
    <source>
        <dbReference type="EMBL" id="EJT71891.1"/>
    </source>
</evidence>
<protein>
    <submittedName>
        <fullName evidence="2 3">Uncharacterized protein</fullName>
    </submittedName>
</protein>
<proteinExistence type="predicted"/>
<sequence length="201" mass="22457">MGDMGDRGAASSHISSRRYLEGSANTPMWLFLSRRLKAVEVFLAVTTGCLSQVVLASCSVHVHFHTPSKVTRNDEAVIVGNTNPTSTPRHKNQTKVVSSRLPDGPHGEEGRDARETRRRWTRNREAEEGGVGKIQGGPECRPSSRGRHRGDCTSFRLLGDMRDEARREEFSSASGQHRLPYLAYLPTYLPGYQVPTRYLHL</sequence>
<dbReference type="EMBL" id="GL385400">
    <property type="protein sequence ID" value="EJT71891.1"/>
    <property type="molecule type" value="Genomic_DNA"/>
</dbReference>
<dbReference type="HOGENOM" id="CLU_1360491_0_0_1"/>
<organism evidence="2">
    <name type="scientific">Gaeumannomyces tritici (strain R3-111a-1)</name>
    <name type="common">Wheat and barley take-all root rot fungus</name>
    <name type="synonym">Gaeumannomyces graminis var. tritici</name>
    <dbReference type="NCBI Taxonomy" id="644352"/>
    <lineage>
        <taxon>Eukaryota</taxon>
        <taxon>Fungi</taxon>
        <taxon>Dikarya</taxon>
        <taxon>Ascomycota</taxon>
        <taxon>Pezizomycotina</taxon>
        <taxon>Sordariomycetes</taxon>
        <taxon>Sordariomycetidae</taxon>
        <taxon>Magnaporthales</taxon>
        <taxon>Magnaporthaceae</taxon>
        <taxon>Gaeumannomyces</taxon>
    </lineage>
</organism>
<reference evidence="3" key="5">
    <citation type="submission" date="2018-04" db="UniProtKB">
        <authorList>
            <consortium name="EnsemblFungi"/>
        </authorList>
    </citation>
    <scope>IDENTIFICATION</scope>
    <source>
        <strain evidence="3">R3-111a-1</strain>
    </source>
</reference>
<evidence type="ECO:0000313" key="4">
    <source>
        <dbReference type="Proteomes" id="UP000006039"/>
    </source>
</evidence>
<name>J3PCC1_GAET3</name>
<reference evidence="2" key="3">
    <citation type="submission" date="2010-09" db="EMBL/GenBank/DDBJ databases">
        <title>Annotation of Gaeumannomyces graminis var. tritici R3-111a-1.</title>
        <authorList>
            <consortium name="The Broad Institute Genome Sequencing Platform"/>
            <person name="Ma L.-J."/>
            <person name="Dead R."/>
            <person name="Young S.K."/>
            <person name="Zeng Q."/>
            <person name="Gargeya S."/>
            <person name="Fitzgerald M."/>
            <person name="Haas B."/>
            <person name="Abouelleil A."/>
            <person name="Alvarado L."/>
            <person name="Arachchi H.M."/>
            <person name="Berlin A."/>
            <person name="Brown A."/>
            <person name="Chapman S.B."/>
            <person name="Chen Z."/>
            <person name="Dunbar C."/>
            <person name="Freedman E."/>
            <person name="Gearin G."/>
            <person name="Gellesch M."/>
            <person name="Goldberg J."/>
            <person name="Griggs A."/>
            <person name="Gujja S."/>
            <person name="Heiman D."/>
            <person name="Howarth C."/>
            <person name="Larson L."/>
            <person name="Lui A."/>
            <person name="MacDonald P.J.P."/>
            <person name="Mehta T."/>
            <person name="Montmayeur A."/>
            <person name="Murphy C."/>
            <person name="Neiman D."/>
            <person name="Pearson M."/>
            <person name="Priest M."/>
            <person name="Roberts A."/>
            <person name="Saif S."/>
            <person name="Shea T."/>
            <person name="Shenoy N."/>
            <person name="Sisk P."/>
            <person name="Stolte C."/>
            <person name="Sykes S."/>
            <person name="Yandava C."/>
            <person name="Wortman J."/>
            <person name="Nusbaum C."/>
            <person name="Birren B."/>
        </authorList>
    </citation>
    <scope>NUCLEOTIDE SEQUENCE</scope>
    <source>
        <strain evidence="2">R3-111a-1</strain>
    </source>
</reference>
<dbReference type="Proteomes" id="UP000006039">
    <property type="component" value="Unassembled WGS sequence"/>
</dbReference>
<evidence type="ECO:0000313" key="3">
    <source>
        <dbReference type="EnsemblFungi" id="EJT71891"/>
    </source>
</evidence>
<dbReference type="AlphaFoldDB" id="J3PCC1"/>
<gene>
    <name evidence="3" type="primary">20351602</name>
    <name evidence="2" type="ORF">GGTG_11144</name>
</gene>
<evidence type="ECO:0000256" key="1">
    <source>
        <dbReference type="SAM" id="MobiDB-lite"/>
    </source>
</evidence>
<feature type="region of interest" description="Disordered" evidence="1">
    <location>
        <begin position="79"/>
        <end position="151"/>
    </location>
</feature>